<evidence type="ECO:0000259" key="8">
    <source>
        <dbReference type="PROSITE" id="PS50093"/>
    </source>
</evidence>
<dbReference type="InterPro" id="IPR011042">
    <property type="entry name" value="6-blade_b-propeller_TolB-like"/>
</dbReference>
<keyword evidence="3" id="KW-0677">Repeat</keyword>
<dbReference type="Pfam" id="PF14252">
    <property type="entry name" value="DUF4347"/>
    <property type="match status" value="1"/>
</dbReference>
<feature type="compositionally biased region" description="Acidic residues" evidence="7">
    <location>
        <begin position="2647"/>
        <end position="2657"/>
    </location>
</feature>
<protein>
    <submittedName>
        <fullName evidence="10">Putative outer membrane protein pmp20</fullName>
    </submittedName>
</protein>
<dbReference type="GO" id="GO:0005509">
    <property type="term" value="F:calcium ion binding"/>
    <property type="evidence" value="ECO:0007669"/>
    <property type="project" value="InterPro"/>
</dbReference>
<dbReference type="SUPFAM" id="SSF51126">
    <property type="entry name" value="Pectin lyase-like"/>
    <property type="match status" value="1"/>
</dbReference>
<evidence type="ECO:0000313" key="10">
    <source>
        <dbReference type="EMBL" id="QEG38069.1"/>
    </source>
</evidence>
<dbReference type="RefSeq" id="WP_068135999.1">
    <property type="nucleotide sequence ID" value="NZ_CP042914.1"/>
</dbReference>
<dbReference type="Gene3D" id="2.60.40.60">
    <property type="entry name" value="Cadherins"/>
    <property type="match status" value="5"/>
</dbReference>
<evidence type="ECO:0000256" key="7">
    <source>
        <dbReference type="SAM" id="MobiDB-lite"/>
    </source>
</evidence>
<feature type="domain" description="Cadherin" evidence="9">
    <location>
        <begin position="1918"/>
        <end position="2015"/>
    </location>
</feature>
<dbReference type="SUPFAM" id="SSF49313">
    <property type="entry name" value="Cadherin-like"/>
    <property type="match status" value="5"/>
</dbReference>
<evidence type="ECO:0000256" key="5">
    <source>
        <dbReference type="ARBA" id="ARBA00023180"/>
    </source>
</evidence>
<dbReference type="GO" id="GO:0005886">
    <property type="term" value="C:plasma membrane"/>
    <property type="evidence" value="ECO:0007669"/>
    <property type="project" value="TreeGrafter"/>
</dbReference>
<dbReference type="Gene3D" id="2.120.10.30">
    <property type="entry name" value="TolB, C-terminal domain"/>
    <property type="match status" value="1"/>
</dbReference>
<dbReference type="InterPro" id="IPR035986">
    <property type="entry name" value="PKD_dom_sf"/>
</dbReference>
<dbReference type="Proteomes" id="UP000325286">
    <property type="component" value="Chromosome"/>
</dbReference>
<reference evidence="10 11" key="1">
    <citation type="submission" date="2019-08" db="EMBL/GenBank/DDBJ databases">
        <title>Deep-cultivation of Planctomycetes and their phenomic and genomic characterization uncovers novel biology.</title>
        <authorList>
            <person name="Wiegand S."/>
            <person name="Jogler M."/>
            <person name="Boedeker C."/>
            <person name="Pinto D."/>
            <person name="Vollmers J."/>
            <person name="Rivas-Marin E."/>
            <person name="Kohn T."/>
            <person name="Peeters S.H."/>
            <person name="Heuer A."/>
            <person name="Rast P."/>
            <person name="Oberbeckmann S."/>
            <person name="Bunk B."/>
            <person name="Jeske O."/>
            <person name="Meyerdierks A."/>
            <person name="Storesund J.E."/>
            <person name="Kallscheuer N."/>
            <person name="Luecker S."/>
            <person name="Lage O.M."/>
            <person name="Pohl T."/>
            <person name="Merkel B.J."/>
            <person name="Hornburger P."/>
            <person name="Mueller R.-W."/>
            <person name="Bruemmer F."/>
            <person name="Labrenz M."/>
            <person name="Spormann A.M."/>
            <person name="Op den Camp H."/>
            <person name="Overmann J."/>
            <person name="Amann R."/>
            <person name="Jetten M.S.M."/>
            <person name="Mascher T."/>
            <person name="Medema M.H."/>
            <person name="Devos D.P."/>
            <person name="Kaster A.-K."/>
            <person name="Ovreas L."/>
            <person name="Rohde M."/>
            <person name="Galperin M.Y."/>
            <person name="Jogler C."/>
        </authorList>
    </citation>
    <scope>NUCLEOTIDE SEQUENCE [LARGE SCALE GENOMIC DNA]</scope>
    <source>
        <strain evidence="10 11">UC8</strain>
    </source>
</reference>
<dbReference type="InterPro" id="IPR002126">
    <property type="entry name" value="Cadherin-like_dom"/>
</dbReference>
<keyword evidence="5" id="KW-0325">Glycoprotein</keyword>
<dbReference type="PANTHER" id="PTHR24028">
    <property type="entry name" value="CADHERIN-87A"/>
    <property type="match status" value="1"/>
</dbReference>
<dbReference type="InterPro" id="IPR025592">
    <property type="entry name" value="DUF4347"/>
</dbReference>
<evidence type="ECO:0000256" key="4">
    <source>
        <dbReference type="ARBA" id="ARBA00022989"/>
    </source>
</evidence>
<dbReference type="KEGG" id="rul:UC8_00220"/>
<feature type="domain" description="Cadherin" evidence="9">
    <location>
        <begin position="2128"/>
        <end position="2223"/>
    </location>
</feature>
<dbReference type="PRINTS" id="PR00205">
    <property type="entry name" value="CADHERIN"/>
</dbReference>
<evidence type="ECO:0000313" key="11">
    <source>
        <dbReference type="Proteomes" id="UP000325286"/>
    </source>
</evidence>
<feature type="domain" description="Cadherin" evidence="9">
    <location>
        <begin position="2324"/>
        <end position="2426"/>
    </location>
</feature>
<dbReference type="Pfam" id="PF17963">
    <property type="entry name" value="Big_9"/>
    <property type="match status" value="1"/>
</dbReference>
<dbReference type="EMBL" id="CP042914">
    <property type="protein sequence ID" value="QEG38069.1"/>
    <property type="molecule type" value="Genomic_DNA"/>
</dbReference>
<organism evidence="10 11">
    <name type="scientific">Roseimaritima ulvae</name>
    <dbReference type="NCBI Taxonomy" id="980254"/>
    <lineage>
        <taxon>Bacteria</taxon>
        <taxon>Pseudomonadati</taxon>
        <taxon>Planctomycetota</taxon>
        <taxon>Planctomycetia</taxon>
        <taxon>Pirellulales</taxon>
        <taxon>Pirellulaceae</taxon>
        <taxon>Roseimaritima</taxon>
    </lineage>
</organism>
<proteinExistence type="predicted"/>
<dbReference type="InterPro" id="IPR053786">
    <property type="entry name" value="LEPRxLL_CS"/>
</dbReference>
<sequence>MATRSTTAPSKLSRRRLHSVQQRCSGWIDRARYLLEEALQTVPADDMGYDATALEDRILLSATPIVQTVAESGLESAVDAPLTFAPETQAAITERRELVVIDAAATDYQQLIDDLGTQSDRQLDVIVLDAQRDGIEQISEWLSEHDDVDAIHIVSHAEDGAVRLGSAWLSESNFAEYASQLSSWSGSLDGNADLLLYGCDLAASESGRELLQSLQGLIGADVAASDDATGHRFFGGDWELEYSTGVIESEIAFSSALQQTWRGKLASITISTTADVVDGDTSSIANLQATKGADASISLREAILAINAGAGGDTIQLGAGTYTLSITGASENLSATGDLDILKSLTIVGSGASDTVILGDGLDRVLHVDGDSTILTASNLSIRGGMTTGNGGAIYLEDGTLNLDQIEITNNHAAFGAGIYVNAGADGNFTDVVLSSNEATINGGGVFNGGAAILNRVTVSSNSADSGAGIYHDGTLALTNVTVSGNTASASGGGLYARDSATIISTTFTLNHADSGGGIRKSSGVHSVTINNSIVSENTADSANPDVQGGFNSQGFNLIGDTTGGSGFGGTDITAMSANLGALTDNGGFSPTHALLTGSPAIDAGTAAGAPTTDARGLARDSTPDIGAYEVYYELLATDEFRTNTNTGNTQETALEGRGSHQAVAMDADGDYVVVWSSSNQDGSGWGIYAQRYDKDGVARGGELLVNSGDTAFDQKWATVGMDAAGNFVVAWTDFGALGDRDIMARRFDADGNALSSVFQVNDGSIYNRSSPSIAVADDGRFVIAWQGSAGLGDEDIFARRFDATGGALDGSDIVVEGAGGGDYDAVVAINNSGEFAVLWDDGGGVKVQRFNANGTTNGGQITVDGSGNAGNGSLAMHSDGSLVVTWREGASGSQDVRIRRYDNTGTAEGPSSSVATSTAGDQTDPSISMDGDGNYVVVWEGAGDQAGHSDTSGVFGQKFDATGAKVGDEFRINQTTSGTQQMASAAMLNLDNFVTVWSGNGDQSNQTDSSGVFARQFGTGTLPSGQLWFATKDDGDGGGETWTDSEILQFGDTGDAFDLNTGTTSGTISKLPGFITPYDIRALHFVESTVTLGTTGTQFTVKQGDLIMTLDPGGGNTGTAGGISVDRMDIVVFRPDTPGDYSSGTYSMLIDGDSGDPTSGVHDATKAYNVHAISLVERDTVVGGTTLTKGTLLVAHSDKSLHHNIYTMDVIGTGVGASTETSEVELLLSGQALGLDGQPSDPYKLQGLHLLQQTTAFSGNTLAAGTLMVVVEGPDTYAGQVVDQFDVVALTVTQTEQDTVAGTAATGTLLFDGTDLTINNPSGESLNGFTIVSSSFPDPNQTPTADAGGAYTIDEGVGLMLSAAGSSDPDGDTLSYKWDLDNDGLFGEVGEPTGIGATVDWATLQSFGIDDSGSYTIGLQVDDGNGGTHSVTTTLTVNDVAPVLNISGAAAGTEDTVYSLALSATDPGDDTVTQWTVDWGDGTTTTHNFAAGTATHTYTVGGNFSILVAATDEDGTHVQRDLLVAAYVTGQDDVYRFDAATGALVSTLSSSGGDLQKPIHALVGKNGDIYVSGFDSDNVVRYDSAGNYLGEFVTSGSGGLNGACGMAFDADGNLYVTSFNNNRILRYDASGNFVDVFGSGGSGMDGPSGIVFGPDGDLYVSSWDNSKLFKYDGTDGGSPISVIGSGLFGPDQLVFNSDGDLLIANGSSDNVKIYDGSLSTFASDMDNATGIALSPEGILYVANRDSDSITMFDATSGASLGTLVASGTGGLSNPYHLSWIPDHQVQIAHVADTPTVTDSTTNQETQTTTGLVISRNPADTAAVTHYKITNIADGVLYLNDGSTQINNGDFITVAQGAAGLKFTPTGGFAGPASFAVQASLTDNDGGLGGGIATANITVNAVANTAPSVSLDNVVSPINENTSTAGGLKVANIVITDDGNGLNTLGLSGADAAAFEIDGLELRLKSSVTLDYETKSSYDVTVTVDDASIPGSPDDSASITILLQDVDEFDVGAIVDGNAAANTVAENAATGAAVGITAAASDADATNNTITYSLDDDAGGRFTIHSTTGVVTVDAALDAETATSHTIVVRATSSDTSTTTKSFTINVADVNESNVSTIVDADGAANAVAENAAAGSAVGITASASDADVTNNTISYTLINDAAGRFTINATTGVVTVSGALDAEDDNEHTVVVRAFSSDGSFRTKAFQIDISDINESAISPIVDADGAANLVAENAAIGTVVGITTAAGDADVTDTVSYSLEDDAGGRFTINSSTGVVTVAGTLDAEVAISHNIVVRATSSDSSTRTQSFGITIGDNNDNLPVFTSSGTVSITENRTIVQTLSATDADIPAQTISFTLSGGADAGRFTLNASNQLVFLVAPDFESPSDFNADNVYEVEVTADDGAGGSTTQSIAVTVTDGNEAPSITAVPDQTLNEDQPSGVLTFTIGDLESAATGLSVTASSSNPAVIRNAGITLGGSGANRTIMVAPVANQSGASVITITVSDGTLTTDTSFVVTVNSVNDVAVGRNDRILVLDDAVTFTAADLMANDYDVDGDALTLHIVSAPEHGTLTDLGGGRFAYQADGDGDTFMTYRLFDGTVYSDPVTVRFSVPQIPVTPAALPPSYDAPAETSSEPSEPQEEPAPVEPQEETPEEEPTVSELPVVPNAPPQTGRPAAIDVAAGPPAGLHDGSQGFTWTLRSDHIVEAVVEVTERVLGEGAVSDNREEIRAAYATAVAQIRDAITQPQMWQAIDSMQEQIDSSVSTTTLTIGATVTATTSITVGYVVWVIRGGILLSSVMANLPMWRLMDPMAILNAVDGAEEDDESLESMVDEHPSTEPVGADA</sequence>
<dbReference type="InterPro" id="IPR001258">
    <property type="entry name" value="NHL_repeat"/>
</dbReference>
<dbReference type="CDD" id="cd00146">
    <property type="entry name" value="PKD"/>
    <property type="match status" value="1"/>
</dbReference>
<dbReference type="SUPFAM" id="SSF82171">
    <property type="entry name" value="DPP6 N-terminal domain-like"/>
    <property type="match status" value="1"/>
</dbReference>
<feature type="repeat" description="NHL" evidence="6">
    <location>
        <begin position="1590"/>
        <end position="1631"/>
    </location>
</feature>
<dbReference type="Gene3D" id="2.40.10.500">
    <property type="match status" value="1"/>
</dbReference>
<gene>
    <name evidence="10" type="ORF">UC8_00220</name>
</gene>
<dbReference type="Pfam" id="PF18911">
    <property type="entry name" value="PKD_4"/>
    <property type="match status" value="2"/>
</dbReference>
<dbReference type="CDD" id="cd05819">
    <property type="entry name" value="NHL"/>
    <property type="match status" value="1"/>
</dbReference>
<name>A0A5B9QJ76_9BACT</name>
<keyword evidence="4" id="KW-1133">Transmembrane helix</keyword>
<dbReference type="SMART" id="SM00710">
    <property type="entry name" value="PbH1"/>
    <property type="match status" value="7"/>
</dbReference>
<dbReference type="GO" id="GO:0007156">
    <property type="term" value="P:homophilic cell adhesion via plasma membrane adhesion molecules"/>
    <property type="evidence" value="ECO:0007669"/>
    <property type="project" value="InterPro"/>
</dbReference>
<evidence type="ECO:0000259" key="9">
    <source>
        <dbReference type="PROSITE" id="PS50268"/>
    </source>
</evidence>
<dbReference type="InterPro" id="IPR006626">
    <property type="entry name" value="PbH1"/>
</dbReference>
<dbReference type="SUPFAM" id="SSF63825">
    <property type="entry name" value="YWTD domain"/>
    <property type="match status" value="1"/>
</dbReference>
<dbReference type="NCBIfam" id="NF041518">
    <property type="entry name" value="choice_anch_Q"/>
    <property type="match status" value="1"/>
</dbReference>
<evidence type="ECO:0000256" key="6">
    <source>
        <dbReference type="PROSITE-ProRule" id="PRU00504"/>
    </source>
</evidence>
<feature type="region of interest" description="Disordered" evidence="7">
    <location>
        <begin position="903"/>
        <end position="932"/>
    </location>
</feature>
<dbReference type="InterPro" id="IPR059226">
    <property type="entry name" value="Choice_anch_Q_dom"/>
</dbReference>
<keyword evidence="2" id="KW-0812">Transmembrane</keyword>
<dbReference type="PROSITE" id="PS50268">
    <property type="entry name" value="CADHERIN_2"/>
    <property type="match status" value="5"/>
</dbReference>
<dbReference type="Pfam" id="PF00028">
    <property type="entry name" value="Cadherin"/>
    <property type="match status" value="3"/>
</dbReference>
<feature type="region of interest" description="Disordered" evidence="7">
    <location>
        <begin position="2620"/>
        <end position="2675"/>
    </location>
</feature>
<comment type="subcellular location">
    <subcellularLocation>
        <location evidence="1">Membrane</location>
        <topology evidence="1">Single-pass membrane protein</topology>
    </subcellularLocation>
</comment>
<dbReference type="InterPro" id="IPR000601">
    <property type="entry name" value="PKD_dom"/>
</dbReference>
<evidence type="ECO:0000256" key="1">
    <source>
        <dbReference type="ARBA" id="ARBA00004167"/>
    </source>
</evidence>
<feature type="domain" description="Cadherin" evidence="9">
    <location>
        <begin position="2232"/>
        <end position="2324"/>
    </location>
</feature>
<dbReference type="InterPro" id="IPR013783">
    <property type="entry name" value="Ig-like_fold"/>
</dbReference>
<feature type="compositionally biased region" description="Polar residues" evidence="7">
    <location>
        <begin position="904"/>
        <end position="927"/>
    </location>
</feature>
<evidence type="ECO:0000256" key="3">
    <source>
        <dbReference type="ARBA" id="ARBA00022737"/>
    </source>
</evidence>
<accession>A0A5B9QJ76</accession>
<feature type="region of interest" description="Disordered" evidence="7">
    <location>
        <begin position="2822"/>
        <end position="2843"/>
    </location>
</feature>
<dbReference type="InterPro" id="IPR050174">
    <property type="entry name" value="Protocadherin/Cadherin-CA"/>
</dbReference>
<dbReference type="SUPFAM" id="SSF49299">
    <property type="entry name" value="PKD domain"/>
    <property type="match status" value="2"/>
</dbReference>
<dbReference type="Gene3D" id="2.60.40.10">
    <property type="entry name" value="Immunoglobulins"/>
    <property type="match status" value="2"/>
</dbReference>
<dbReference type="InterPro" id="IPR040853">
    <property type="entry name" value="RapA2_cadherin-like"/>
</dbReference>
<dbReference type="OrthoDB" id="254354at2"/>
<dbReference type="PROSITE" id="PS51125">
    <property type="entry name" value="NHL"/>
    <property type="match status" value="1"/>
</dbReference>
<dbReference type="InterPro" id="IPR011050">
    <property type="entry name" value="Pectin_lyase_fold/virulence"/>
</dbReference>
<dbReference type="PANTHER" id="PTHR24028:SF328">
    <property type="entry name" value="CADHERIN-3"/>
    <property type="match status" value="1"/>
</dbReference>
<dbReference type="CDD" id="cd11304">
    <property type="entry name" value="Cadherin_repeat"/>
    <property type="match status" value="5"/>
</dbReference>
<keyword evidence="11" id="KW-1185">Reference proteome</keyword>
<feature type="compositionally biased region" description="Low complexity" evidence="7">
    <location>
        <begin position="2627"/>
        <end position="2636"/>
    </location>
</feature>
<dbReference type="SMART" id="SM00112">
    <property type="entry name" value="CA"/>
    <property type="match status" value="5"/>
</dbReference>
<evidence type="ECO:0000256" key="2">
    <source>
        <dbReference type="ARBA" id="ARBA00022692"/>
    </source>
</evidence>
<dbReference type="InterPro" id="IPR015919">
    <property type="entry name" value="Cadherin-like_sf"/>
</dbReference>
<feature type="domain" description="Cadherin" evidence="9">
    <location>
        <begin position="2023"/>
        <end position="2119"/>
    </location>
</feature>
<dbReference type="PROSITE" id="PS50093">
    <property type="entry name" value="PKD"/>
    <property type="match status" value="1"/>
</dbReference>
<dbReference type="Pfam" id="PF17803">
    <property type="entry name" value="Cadherin_4"/>
    <property type="match status" value="1"/>
</dbReference>
<feature type="domain" description="PKD" evidence="8">
    <location>
        <begin position="1460"/>
        <end position="1532"/>
    </location>
</feature>
<dbReference type="NCBIfam" id="NF012209">
    <property type="entry name" value="LEPR-8K"/>
    <property type="match status" value="1"/>
</dbReference>
<keyword evidence="4" id="KW-0472">Membrane</keyword>